<dbReference type="SMART" id="SM00254">
    <property type="entry name" value="ShKT"/>
    <property type="match status" value="1"/>
</dbReference>
<evidence type="ECO:0000256" key="13">
    <source>
        <dbReference type="ARBA" id="ARBA00023136"/>
    </source>
</evidence>
<comment type="caution">
    <text evidence="18">The sequence shown here is derived from an EMBL/GenBank/DDBJ whole genome shotgun (WGS) entry which is preliminary data.</text>
</comment>
<evidence type="ECO:0000256" key="6">
    <source>
        <dbReference type="ARBA" id="ARBA00022723"/>
    </source>
</evidence>
<gene>
    <name evidence="18" type="ORF">PHJA_001178400</name>
</gene>
<evidence type="ECO:0000313" key="19">
    <source>
        <dbReference type="Proteomes" id="UP000653305"/>
    </source>
</evidence>
<evidence type="ECO:0000256" key="2">
    <source>
        <dbReference type="ARBA" id="ARBA00004648"/>
    </source>
</evidence>
<dbReference type="GO" id="GO:0005506">
    <property type="term" value="F:iron ion binding"/>
    <property type="evidence" value="ECO:0007669"/>
    <property type="project" value="InterPro"/>
</dbReference>
<keyword evidence="14" id="KW-0325">Glycoprotein</keyword>
<keyword evidence="9" id="KW-0735">Signal-anchor</keyword>
<dbReference type="EMBL" id="BMAC01000216">
    <property type="protein sequence ID" value="GFP90345.1"/>
    <property type="molecule type" value="Genomic_DNA"/>
</dbReference>
<evidence type="ECO:0000256" key="4">
    <source>
        <dbReference type="ARBA" id="ARBA00012269"/>
    </source>
</evidence>
<dbReference type="OrthoDB" id="420380at2759"/>
<organism evidence="18 19">
    <name type="scientific">Phtheirospermum japonicum</name>
    <dbReference type="NCBI Taxonomy" id="374723"/>
    <lineage>
        <taxon>Eukaryota</taxon>
        <taxon>Viridiplantae</taxon>
        <taxon>Streptophyta</taxon>
        <taxon>Embryophyta</taxon>
        <taxon>Tracheophyta</taxon>
        <taxon>Spermatophyta</taxon>
        <taxon>Magnoliopsida</taxon>
        <taxon>eudicotyledons</taxon>
        <taxon>Gunneridae</taxon>
        <taxon>Pentapetalae</taxon>
        <taxon>asterids</taxon>
        <taxon>lamiids</taxon>
        <taxon>Lamiales</taxon>
        <taxon>Orobanchaceae</taxon>
        <taxon>Orobanchaceae incertae sedis</taxon>
        <taxon>Phtheirospermum</taxon>
    </lineage>
</organism>
<accession>A0A830C4T2</accession>
<sequence length="277" mass="30743">ILKLGTDNPAASFDPTHVTQISWSPRAFLYTGFLSDEECDHLISLAKDRLQKSMVADENGKSVESQERTSSGMFLQMAQDEIVSGVEAKIAAWTFLPQENGEGMQILHYEHGQKYVPHYDYFNDEVNLQLGGHRVATVLMYLSNVEKGGETVFPRSEVKDRQPKGDDWSYCAKQGYAVKPRKGDALLFFNLHPNATTDPSSLHGSCPVIDGVKWSATKWLHVRAFDVSSRTTSGCVDENLNCPAWADQGECEINPVYMVGSKEGLGHCRKSCKVCSS</sequence>
<dbReference type="GO" id="GO:0005789">
    <property type="term" value="C:endoplasmic reticulum membrane"/>
    <property type="evidence" value="ECO:0007669"/>
    <property type="project" value="UniProtKB-SubCell"/>
</dbReference>
<dbReference type="SMART" id="SM00702">
    <property type="entry name" value="P4Hc"/>
    <property type="match status" value="1"/>
</dbReference>
<evidence type="ECO:0000256" key="3">
    <source>
        <dbReference type="ARBA" id="ARBA00006511"/>
    </source>
</evidence>
<comment type="cofactor">
    <cofactor evidence="1">
        <name>L-ascorbate</name>
        <dbReference type="ChEBI" id="CHEBI:38290"/>
    </cofactor>
</comment>
<evidence type="ECO:0000259" key="17">
    <source>
        <dbReference type="PROSITE" id="PS51670"/>
    </source>
</evidence>
<evidence type="ECO:0000256" key="15">
    <source>
        <dbReference type="ARBA" id="ARBA00049169"/>
    </source>
</evidence>
<reference evidence="18" key="1">
    <citation type="submission" date="2020-07" db="EMBL/GenBank/DDBJ databases">
        <title>Ethylene signaling mediates host invasion by parasitic plants.</title>
        <authorList>
            <person name="Yoshida S."/>
        </authorList>
    </citation>
    <scope>NUCLEOTIDE SEQUENCE</scope>
    <source>
        <strain evidence="18">Okayama</strain>
    </source>
</reference>
<dbReference type="AlphaFoldDB" id="A0A830C4T2"/>
<feature type="non-terminal residue" evidence="18">
    <location>
        <position position="277"/>
    </location>
</feature>
<evidence type="ECO:0000256" key="9">
    <source>
        <dbReference type="ARBA" id="ARBA00022968"/>
    </source>
</evidence>
<dbReference type="Gene3D" id="2.60.120.620">
    <property type="entry name" value="q2cbj1_9rhob like domain"/>
    <property type="match status" value="1"/>
</dbReference>
<dbReference type="EC" id="1.14.11.2" evidence="4"/>
<dbReference type="PANTHER" id="PTHR10869:SF238">
    <property type="entry name" value="PROLYL 4-HYDROXYLASE 6-RELATED"/>
    <property type="match status" value="1"/>
</dbReference>
<dbReference type="Pfam" id="PF01549">
    <property type="entry name" value="ShK"/>
    <property type="match status" value="1"/>
</dbReference>
<keyword evidence="5" id="KW-0812">Transmembrane</keyword>
<protein>
    <recommendedName>
        <fullName evidence="4">procollagen-proline 4-dioxygenase</fullName>
        <ecNumber evidence="4">1.14.11.2</ecNumber>
    </recommendedName>
</protein>
<evidence type="ECO:0000256" key="10">
    <source>
        <dbReference type="ARBA" id="ARBA00022989"/>
    </source>
</evidence>
<feature type="domain" description="Fe2OG dioxygenase" evidence="16">
    <location>
        <begin position="100"/>
        <end position="222"/>
    </location>
</feature>
<comment type="catalytic activity">
    <reaction evidence="15">
        <text>L-prolyl-[collagen] + 2-oxoglutarate + O2 = trans-4-hydroxy-L-prolyl-[collagen] + succinate + CO2</text>
        <dbReference type="Rhea" id="RHEA:18945"/>
        <dbReference type="Rhea" id="RHEA-COMP:11676"/>
        <dbReference type="Rhea" id="RHEA-COMP:11680"/>
        <dbReference type="ChEBI" id="CHEBI:15379"/>
        <dbReference type="ChEBI" id="CHEBI:16526"/>
        <dbReference type="ChEBI" id="CHEBI:16810"/>
        <dbReference type="ChEBI" id="CHEBI:30031"/>
        <dbReference type="ChEBI" id="CHEBI:50342"/>
        <dbReference type="ChEBI" id="CHEBI:61965"/>
        <dbReference type="EC" id="1.14.11.2"/>
    </reaction>
</comment>
<keyword evidence="19" id="KW-1185">Reference proteome</keyword>
<comment type="subcellular location">
    <subcellularLocation>
        <location evidence="2">Endoplasmic reticulum membrane</location>
        <topology evidence="2">Single-pass type II membrane protein</topology>
    </subcellularLocation>
</comment>
<dbReference type="GO" id="GO:0031418">
    <property type="term" value="F:L-ascorbic acid binding"/>
    <property type="evidence" value="ECO:0007669"/>
    <property type="project" value="InterPro"/>
</dbReference>
<keyword evidence="8" id="KW-0223">Dioxygenase</keyword>
<dbReference type="InterPro" id="IPR005123">
    <property type="entry name" value="Oxoglu/Fe-dep_dioxygenase_dom"/>
</dbReference>
<keyword evidence="13" id="KW-0472">Membrane</keyword>
<evidence type="ECO:0000256" key="11">
    <source>
        <dbReference type="ARBA" id="ARBA00023002"/>
    </source>
</evidence>
<dbReference type="PANTHER" id="PTHR10869">
    <property type="entry name" value="PROLYL 4-HYDROXYLASE ALPHA SUBUNIT"/>
    <property type="match status" value="1"/>
</dbReference>
<keyword evidence="12" id="KW-0408">Iron</keyword>
<evidence type="ECO:0000313" key="18">
    <source>
        <dbReference type="EMBL" id="GFP90345.1"/>
    </source>
</evidence>
<comment type="similarity">
    <text evidence="3">Belongs to the P4HA family.</text>
</comment>
<dbReference type="InterPro" id="IPR045054">
    <property type="entry name" value="P4HA-like"/>
</dbReference>
<keyword evidence="10" id="KW-1133">Transmembrane helix</keyword>
<keyword evidence="11" id="KW-0560">Oxidoreductase</keyword>
<evidence type="ECO:0000256" key="14">
    <source>
        <dbReference type="ARBA" id="ARBA00023180"/>
    </source>
</evidence>
<keyword evidence="6" id="KW-0479">Metal-binding</keyword>
<dbReference type="InterPro" id="IPR003582">
    <property type="entry name" value="ShKT_dom"/>
</dbReference>
<evidence type="ECO:0000256" key="1">
    <source>
        <dbReference type="ARBA" id="ARBA00001961"/>
    </source>
</evidence>
<proteinExistence type="inferred from homology"/>
<dbReference type="InterPro" id="IPR044862">
    <property type="entry name" value="Pro_4_hyd_alph_FE2OG_OXY"/>
</dbReference>
<evidence type="ECO:0000256" key="7">
    <source>
        <dbReference type="ARBA" id="ARBA00022824"/>
    </source>
</evidence>
<evidence type="ECO:0000256" key="5">
    <source>
        <dbReference type="ARBA" id="ARBA00022692"/>
    </source>
</evidence>
<dbReference type="Pfam" id="PF13640">
    <property type="entry name" value="2OG-FeII_Oxy_3"/>
    <property type="match status" value="1"/>
</dbReference>
<dbReference type="Gene3D" id="1.10.10.1940">
    <property type="match status" value="1"/>
</dbReference>
<dbReference type="PROSITE" id="PS51471">
    <property type="entry name" value="FE2OG_OXY"/>
    <property type="match status" value="1"/>
</dbReference>
<dbReference type="Proteomes" id="UP000653305">
    <property type="component" value="Unassembled WGS sequence"/>
</dbReference>
<feature type="domain" description="ShKT" evidence="17">
    <location>
        <begin position="235"/>
        <end position="275"/>
    </location>
</feature>
<evidence type="ECO:0000259" key="16">
    <source>
        <dbReference type="PROSITE" id="PS51471"/>
    </source>
</evidence>
<evidence type="ECO:0000256" key="12">
    <source>
        <dbReference type="ARBA" id="ARBA00023004"/>
    </source>
</evidence>
<name>A0A830C4T2_9LAMI</name>
<dbReference type="FunFam" id="2.60.120.620:FF:000002">
    <property type="entry name" value="Prolyl 4-hydroxylase 4"/>
    <property type="match status" value="1"/>
</dbReference>
<dbReference type="PROSITE" id="PS51670">
    <property type="entry name" value="SHKT"/>
    <property type="match status" value="1"/>
</dbReference>
<keyword evidence="7" id="KW-0256">Endoplasmic reticulum</keyword>
<dbReference type="InterPro" id="IPR006620">
    <property type="entry name" value="Pro_4_hyd_alph"/>
</dbReference>
<dbReference type="GO" id="GO:0004656">
    <property type="term" value="F:procollagen-proline 4-dioxygenase activity"/>
    <property type="evidence" value="ECO:0007669"/>
    <property type="project" value="UniProtKB-EC"/>
</dbReference>
<evidence type="ECO:0000256" key="8">
    <source>
        <dbReference type="ARBA" id="ARBA00022964"/>
    </source>
</evidence>